<organism evidence="1 2">
    <name type="scientific">Brachionus plicatilis</name>
    <name type="common">Marine rotifer</name>
    <name type="synonym">Brachionus muelleri</name>
    <dbReference type="NCBI Taxonomy" id="10195"/>
    <lineage>
        <taxon>Eukaryota</taxon>
        <taxon>Metazoa</taxon>
        <taxon>Spiralia</taxon>
        <taxon>Gnathifera</taxon>
        <taxon>Rotifera</taxon>
        <taxon>Eurotatoria</taxon>
        <taxon>Monogononta</taxon>
        <taxon>Pseudotrocha</taxon>
        <taxon>Ploima</taxon>
        <taxon>Brachionidae</taxon>
        <taxon>Brachionus</taxon>
    </lineage>
</organism>
<dbReference type="EMBL" id="REGN01005403">
    <property type="protein sequence ID" value="RNA13472.1"/>
    <property type="molecule type" value="Genomic_DNA"/>
</dbReference>
<name>A0A3M7QQ49_BRAPC</name>
<keyword evidence="2" id="KW-1185">Reference proteome</keyword>
<sequence length="92" mass="10580">MDKILLEITLIEIKQIQRMMMIRSLGLAIVELATTMEQKIPIQWSMEQLAIEVLAMTMEQRIPIQWSMEQLAIEVLAIVGLAMTMGRKIPIQ</sequence>
<reference evidence="1 2" key="1">
    <citation type="journal article" date="2018" name="Sci. Rep.">
        <title>Genomic signatures of local adaptation to the degree of environmental predictability in rotifers.</title>
        <authorList>
            <person name="Franch-Gras L."/>
            <person name="Hahn C."/>
            <person name="Garcia-Roger E.M."/>
            <person name="Carmona M.J."/>
            <person name="Serra M."/>
            <person name="Gomez A."/>
        </authorList>
    </citation>
    <scope>NUCLEOTIDE SEQUENCE [LARGE SCALE GENOMIC DNA]</scope>
    <source>
        <strain evidence="1">HYR1</strain>
    </source>
</reference>
<accession>A0A3M7QQ49</accession>
<gene>
    <name evidence="1" type="ORF">BpHYR1_012008</name>
</gene>
<proteinExistence type="predicted"/>
<dbReference type="AlphaFoldDB" id="A0A3M7QQ49"/>
<dbReference type="Proteomes" id="UP000276133">
    <property type="component" value="Unassembled WGS sequence"/>
</dbReference>
<protein>
    <submittedName>
        <fullName evidence="1">Uncharacterized protein</fullName>
    </submittedName>
</protein>
<comment type="caution">
    <text evidence="1">The sequence shown here is derived from an EMBL/GenBank/DDBJ whole genome shotgun (WGS) entry which is preliminary data.</text>
</comment>
<evidence type="ECO:0000313" key="2">
    <source>
        <dbReference type="Proteomes" id="UP000276133"/>
    </source>
</evidence>
<evidence type="ECO:0000313" key="1">
    <source>
        <dbReference type="EMBL" id="RNA13472.1"/>
    </source>
</evidence>